<accession>W7E9D3</accession>
<reference evidence="1 2" key="1">
    <citation type="journal article" date="2013" name="PLoS Genet.">
        <title>Comparative genome structure, secondary metabolite, and effector coding capacity across Cochliobolus pathogens.</title>
        <authorList>
            <person name="Condon B.J."/>
            <person name="Leng Y."/>
            <person name="Wu D."/>
            <person name="Bushley K.E."/>
            <person name="Ohm R.A."/>
            <person name="Otillar R."/>
            <person name="Martin J."/>
            <person name="Schackwitz W."/>
            <person name="Grimwood J."/>
            <person name="MohdZainudin N."/>
            <person name="Xue C."/>
            <person name="Wang R."/>
            <person name="Manning V.A."/>
            <person name="Dhillon B."/>
            <person name="Tu Z.J."/>
            <person name="Steffenson B.J."/>
            <person name="Salamov A."/>
            <person name="Sun H."/>
            <person name="Lowry S."/>
            <person name="LaButti K."/>
            <person name="Han J."/>
            <person name="Copeland A."/>
            <person name="Lindquist E."/>
            <person name="Barry K."/>
            <person name="Schmutz J."/>
            <person name="Baker S.E."/>
            <person name="Ciuffetti L.M."/>
            <person name="Grigoriev I.V."/>
            <person name="Zhong S."/>
            <person name="Turgeon B.G."/>
        </authorList>
    </citation>
    <scope>NUCLEOTIDE SEQUENCE [LARGE SCALE GENOMIC DNA]</scope>
    <source>
        <strain evidence="1 2">FI3</strain>
    </source>
</reference>
<dbReference type="HOGENOM" id="CLU_063109_0_0_1"/>
<dbReference type="AlphaFoldDB" id="W7E9D3"/>
<dbReference type="EMBL" id="KI968907">
    <property type="protein sequence ID" value="EUN20692.1"/>
    <property type="molecule type" value="Genomic_DNA"/>
</dbReference>
<evidence type="ECO:0000313" key="1">
    <source>
        <dbReference type="EMBL" id="EUN20692.1"/>
    </source>
</evidence>
<organism evidence="1 2">
    <name type="scientific">Bipolaris victoriae (strain FI3)</name>
    <name type="common">Victoria blight of oats agent</name>
    <name type="synonym">Cochliobolus victoriae</name>
    <dbReference type="NCBI Taxonomy" id="930091"/>
    <lineage>
        <taxon>Eukaryota</taxon>
        <taxon>Fungi</taxon>
        <taxon>Dikarya</taxon>
        <taxon>Ascomycota</taxon>
        <taxon>Pezizomycotina</taxon>
        <taxon>Dothideomycetes</taxon>
        <taxon>Pleosporomycetidae</taxon>
        <taxon>Pleosporales</taxon>
        <taxon>Pleosporineae</taxon>
        <taxon>Pleosporaceae</taxon>
        <taxon>Bipolaris</taxon>
    </lineage>
</organism>
<dbReference type="GeneID" id="26257476"/>
<protein>
    <submittedName>
        <fullName evidence="1">Uncharacterized protein</fullName>
    </submittedName>
</protein>
<proteinExistence type="predicted"/>
<sequence>MLRIVLKVAKKHPPPDFTSIKRFDEEHFCTLTSSAESKIKIIEKWRSNIMPHLAWNDREPPSTDPLMASLRAEYYEGVAELLRPYLDILKYLDRIKRYALSNIVAFDRIGAVNDNAYKAFRSTSSGPVVIGNPVNMLYSEFIIGLMWLSQEDIDYLYYRTVDRLSNFRLTTRLLVQDL</sequence>
<dbReference type="Proteomes" id="UP000054337">
    <property type="component" value="Unassembled WGS sequence"/>
</dbReference>
<dbReference type="RefSeq" id="XP_014550266.1">
    <property type="nucleotide sequence ID" value="XM_014694780.1"/>
</dbReference>
<evidence type="ECO:0000313" key="2">
    <source>
        <dbReference type="Proteomes" id="UP000054337"/>
    </source>
</evidence>
<keyword evidence="2" id="KW-1185">Reference proteome</keyword>
<gene>
    <name evidence="1" type="ORF">COCVIDRAFT_43156</name>
</gene>
<name>W7E9D3_BIPV3</name>